<dbReference type="GO" id="GO:0006508">
    <property type="term" value="P:proteolysis"/>
    <property type="evidence" value="ECO:0007669"/>
    <property type="project" value="UniProtKB-KW"/>
</dbReference>
<dbReference type="OrthoDB" id="9782620at2"/>
<dbReference type="GO" id="GO:0003697">
    <property type="term" value="F:single-stranded DNA binding"/>
    <property type="evidence" value="ECO:0007669"/>
    <property type="project" value="InterPro"/>
</dbReference>
<keyword evidence="3" id="KW-0227">DNA damage</keyword>
<evidence type="ECO:0000256" key="4">
    <source>
        <dbReference type="ARBA" id="ARBA00022801"/>
    </source>
</evidence>
<dbReference type="EMBL" id="SNYJ01000001">
    <property type="protein sequence ID" value="TDQ42642.1"/>
    <property type="molecule type" value="Genomic_DNA"/>
</dbReference>
<dbReference type="Proteomes" id="UP000295632">
    <property type="component" value="Unassembled WGS sequence"/>
</dbReference>
<dbReference type="GO" id="GO:0008233">
    <property type="term" value="F:peptidase activity"/>
    <property type="evidence" value="ECO:0007669"/>
    <property type="project" value="UniProtKB-KW"/>
</dbReference>
<keyword evidence="7" id="KW-0456">Lyase</keyword>
<accession>A0A4R6U9Z0</accession>
<evidence type="ECO:0000313" key="10">
    <source>
        <dbReference type="Proteomes" id="UP000295632"/>
    </source>
</evidence>
<dbReference type="RefSeq" id="WP_133578486.1">
    <property type="nucleotide sequence ID" value="NZ_SNYJ01000001.1"/>
</dbReference>
<evidence type="ECO:0000256" key="3">
    <source>
        <dbReference type="ARBA" id="ARBA00022763"/>
    </source>
</evidence>
<evidence type="ECO:0000256" key="2">
    <source>
        <dbReference type="ARBA" id="ARBA00022670"/>
    </source>
</evidence>
<comment type="caution">
    <text evidence="9">The sequence shown here is derived from an EMBL/GenBank/DDBJ whole genome shotgun (WGS) entry which is preliminary data.</text>
</comment>
<protein>
    <recommendedName>
        <fullName evidence="8">Abasic site processing protein</fullName>
        <ecNumber evidence="8">3.4.-.-</ecNumber>
    </recommendedName>
</protein>
<evidence type="ECO:0000256" key="1">
    <source>
        <dbReference type="ARBA" id="ARBA00008136"/>
    </source>
</evidence>
<reference evidence="9 10" key="1">
    <citation type="submission" date="2019-03" db="EMBL/GenBank/DDBJ databases">
        <title>Genomic Encyclopedia of Type Strains, Phase IV (KMG-IV): sequencing the most valuable type-strain genomes for metagenomic binning, comparative biology and taxonomic classification.</title>
        <authorList>
            <person name="Goeker M."/>
        </authorList>
    </citation>
    <scope>NUCLEOTIDE SEQUENCE [LARGE SCALE GENOMIC DNA]</scope>
    <source>
        <strain evidence="9 10">DSM 28697</strain>
    </source>
</reference>
<evidence type="ECO:0000256" key="8">
    <source>
        <dbReference type="RuleBase" id="RU364100"/>
    </source>
</evidence>
<dbReference type="PANTHER" id="PTHR13604">
    <property type="entry name" value="DC12-RELATED"/>
    <property type="match status" value="1"/>
</dbReference>
<keyword evidence="10" id="KW-1185">Reference proteome</keyword>
<dbReference type="InterPro" id="IPR003738">
    <property type="entry name" value="SRAP"/>
</dbReference>
<evidence type="ECO:0000256" key="7">
    <source>
        <dbReference type="ARBA" id="ARBA00023239"/>
    </source>
</evidence>
<evidence type="ECO:0000256" key="5">
    <source>
        <dbReference type="ARBA" id="ARBA00023124"/>
    </source>
</evidence>
<name>A0A4R6U9Z0_9BACI</name>
<dbReference type="PANTHER" id="PTHR13604:SF0">
    <property type="entry name" value="ABASIC SITE PROCESSING PROTEIN HMCES"/>
    <property type="match status" value="1"/>
</dbReference>
<gene>
    <name evidence="9" type="ORF">EV213_10171</name>
</gene>
<keyword evidence="6" id="KW-0238">DNA-binding</keyword>
<sequence>MCGRFTLTASNEEIAETFQVTIPAENWARYNIAPTQNVLAIVGDANGRKKAGYLRWGLVPSWAKDVNIGHKLINARAETLAEKPAFKRLLPRRRCLIPANSFYEWTRQGDAKQPYRIALEKENVFAFAGLWDRWTDGKEEIVSCVIVTTAPNGFMSPLHDRMPVILSENTQQLWLDAKEKDPSLLTSILVPYVHKMKAYAVSKAVNSPKNEDASVVEPI</sequence>
<keyword evidence="2 8" id="KW-0645">Protease</keyword>
<dbReference type="Pfam" id="PF02586">
    <property type="entry name" value="SRAP"/>
    <property type="match status" value="1"/>
</dbReference>
<keyword evidence="5" id="KW-0190">Covalent protein-DNA linkage</keyword>
<dbReference type="AlphaFoldDB" id="A0A4R6U9Z0"/>
<dbReference type="GO" id="GO:0016829">
    <property type="term" value="F:lyase activity"/>
    <property type="evidence" value="ECO:0007669"/>
    <property type="project" value="UniProtKB-KW"/>
</dbReference>
<dbReference type="GO" id="GO:0106300">
    <property type="term" value="P:protein-DNA covalent cross-linking repair"/>
    <property type="evidence" value="ECO:0007669"/>
    <property type="project" value="InterPro"/>
</dbReference>
<evidence type="ECO:0000256" key="6">
    <source>
        <dbReference type="ARBA" id="ARBA00023125"/>
    </source>
</evidence>
<organism evidence="9 10">
    <name type="scientific">Aureibacillus halotolerans</name>
    <dbReference type="NCBI Taxonomy" id="1508390"/>
    <lineage>
        <taxon>Bacteria</taxon>
        <taxon>Bacillati</taxon>
        <taxon>Bacillota</taxon>
        <taxon>Bacilli</taxon>
        <taxon>Bacillales</taxon>
        <taxon>Bacillaceae</taxon>
        <taxon>Aureibacillus</taxon>
    </lineage>
</organism>
<dbReference type="EC" id="3.4.-.-" evidence="8"/>
<proteinExistence type="inferred from homology"/>
<dbReference type="InterPro" id="IPR036590">
    <property type="entry name" value="SRAP-like"/>
</dbReference>
<keyword evidence="4 8" id="KW-0378">Hydrolase</keyword>
<dbReference type="Gene3D" id="3.90.1680.10">
    <property type="entry name" value="SOS response associated peptidase-like"/>
    <property type="match status" value="1"/>
</dbReference>
<evidence type="ECO:0000313" key="9">
    <source>
        <dbReference type="EMBL" id="TDQ42642.1"/>
    </source>
</evidence>
<dbReference type="SUPFAM" id="SSF143081">
    <property type="entry name" value="BB1717-like"/>
    <property type="match status" value="1"/>
</dbReference>
<comment type="similarity">
    <text evidence="1 8">Belongs to the SOS response-associated peptidase family.</text>
</comment>